<feature type="non-terminal residue" evidence="3">
    <location>
        <position position="253"/>
    </location>
</feature>
<feature type="compositionally biased region" description="Low complexity" evidence="1">
    <location>
        <begin position="95"/>
        <end position="106"/>
    </location>
</feature>
<dbReference type="AlphaFoldDB" id="A0AAV2ZBZ2"/>
<evidence type="ECO:0000256" key="1">
    <source>
        <dbReference type="SAM" id="MobiDB-lite"/>
    </source>
</evidence>
<feature type="chain" id="PRO_5043506283" evidence="2">
    <location>
        <begin position="31"/>
        <end position="253"/>
    </location>
</feature>
<evidence type="ECO:0000313" key="3">
    <source>
        <dbReference type="EMBL" id="DBA03465.1"/>
    </source>
</evidence>
<dbReference type="Proteomes" id="UP001146120">
    <property type="component" value="Unassembled WGS sequence"/>
</dbReference>
<sequence>MRMSRRNCRELALLVAALALLLNAVAKAHGGDDWKSGRTATVKVPSELIDADQPAKWPVVAAGIVHSRQLDADADAVASVETSEVASTGADPGVTTEPAEAPQATPALPPPAATPVPPAPASPRVTHMVTVGTMDLAVALDEVLGKLKNATLVEFESSEGNQTMMLVISLDPAQVAALQNWNSSSSGHNLRSPAPATTDPARPDCGSHDVAGSVGTLHSVEVQEASNSKPQLVTRRLMKLKYQMHPYSMLPFH</sequence>
<feature type="compositionally biased region" description="Pro residues" evidence="1">
    <location>
        <begin position="107"/>
        <end position="121"/>
    </location>
</feature>
<reference evidence="3" key="2">
    <citation type="journal article" date="2023" name="Microbiol Resour">
        <title>Decontamination and Annotation of the Draft Genome Sequence of the Oomycete Lagenidium giganteum ARSEF 373.</title>
        <authorList>
            <person name="Morgan W.R."/>
            <person name="Tartar A."/>
        </authorList>
    </citation>
    <scope>NUCLEOTIDE SEQUENCE</scope>
    <source>
        <strain evidence="3">ARSEF 373</strain>
    </source>
</reference>
<evidence type="ECO:0000256" key="2">
    <source>
        <dbReference type="SAM" id="SignalP"/>
    </source>
</evidence>
<accession>A0AAV2ZBZ2</accession>
<dbReference type="EMBL" id="DAKRPA010000019">
    <property type="protein sequence ID" value="DBA03465.1"/>
    <property type="molecule type" value="Genomic_DNA"/>
</dbReference>
<keyword evidence="4" id="KW-1185">Reference proteome</keyword>
<name>A0AAV2ZBZ2_9STRA</name>
<reference evidence="3" key="1">
    <citation type="submission" date="2022-11" db="EMBL/GenBank/DDBJ databases">
        <authorList>
            <person name="Morgan W.R."/>
            <person name="Tartar A."/>
        </authorList>
    </citation>
    <scope>NUCLEOTIDE SEQUENCE</scope>
    <source>
        <strain evidence="3">ARSEF 373</strain>
    </source>
</reference>
<protein>
    <submittedName>
        <fullName evidence="3">Uncharacterized protein</fullName>
    </submittedName>
</protein>
<keyword evidence="2" id="KW-0732">Signal</keyword>
<comment type="caution">
    <text evidence="3">The sequence shown here is derived from an EMBL/GenBank/DDBJ whole genome shotgun (WGS) entry which is preliminary data.</text>
</comment>
<organism evidence="3 4">
    <name type="scientific">Lagenidium giganteum</name>
    <dbReference type="NCBI Taxonomy" id="4803"/>
    <lineage>
        <taxon>Eukaryota</taxon>
        <taxon>Sar</taxon>
        <taxon>Stramenopiles</taxon>
        <taxon>Oomycota</taxon>
        <taxon>Peronosporomycetes</taxon>
        <taxon>Pythiales</taxon>
        <taxon>Pythiaceae</taxon>
    </lineage>
</organism>
<feature type="region of interest" description="Disordered" evidence="1">
    <location>
        <begin position="183"/>
        <end position="205"/>
    </location>
</feature>
<evidence type="ECO:0000313" key="4">
    <source>
        <dbReference type="Proteomes" id="UP001146120"/>
    </source>
</evidence>
<feature type="region of interest" description="Disordered" evidence="1">
    <location>
        <begin position="81"/>
        <end position="124"/>
    </location>
</feature>
<proteinExistence type="predicted"/>
<gene>
    <name evidence="3" type="ORF">N0F65_002873</name>
</gene>
<feature type="signal peptide" evidence="2">
    <location>
        <begin position="1"/>
        <end position="30"/>
    </location>
</feature>